<dbReference type="RefSeq" id="WP_138854278.1">
    <property type="nucleotide sequence ID" value="NZ_CP040710.1"/>
</dbReference>
<evidence type="ECO:0000313" key="1">
    <source>
        <dbReference type="EMBL" id="QCX01941.1"/>
    </source>
</evidence>
<dbReference type="KEGG" id="asag:FGM00_18140"/>
<sequence>MNNLNKKIAADFKGQVPSEQTPPVPEDAYYKKLGAYLFLLYQLYLKKETSLEPEIQAALWRRVHFNEDFAFKIRMLQMDYLGSDSAVSEGNVDLAISGLFPIAESEILEAVCDQSQNTIKEYKATVLELLNATP</sequence>
<evidence type="ECO:0000313" key="2">
    <source>
        <dbReference type="Proteomes" id="UP000310017"/>
    </source>
</evidence>
<name>A0A5B7SYE7_9FLAO</name>
<keyword evidence="2" id="KW-1185">Reference proteome</keyword>
<dbReference type="EMBL" id="CP040710">
    <property type="protein sequence ID" value="QCX01941.1"/>
    <property type="molecule type" value="Genomic_DNA"/>
</dbReference>
<organism evidence="1 2">
    <name type="scientific">Aggregatimonas sangjinii</name>
    <dbReference type="NCBI Taxonomy" id="2583587"/>
    <lineage>
        <taxon>Bacteria</taxon>
        <taxon>Pseudomonadati</taxon>
        <taxon>Bacteroidota</taxon>
        <taxon>Flavobacteriia</taxon>
        <taxon>Flavobacteriales</taxon>
        <taxon>Flavobacteriaceae</taxon>
        <taxon>Aggregatimonas</taxon>
    </lineage>
</organism>
<reference evidence="1 2" key="1">
    <citation type="submission" date="2019-05" db="EMBL/GenBank/DDBJ databases">
        <title>Genome sequencing of F202Z8.</title>
        <authorList>
            <person name="Kwon Y.M."/>
        </authorList>
    </citation>
    <scope>NUCLEOTIDE SEQUENCE [LARGE SCALE GENOMIC DNA]</scope>
    <source>
        <strain evidence="1 2">F202Z8</strain>
    </source>
</reference>
<gene>
    <name evidence="1" type="ORF">FGM00_18140</name>
</gene>
<proteinExistence type="predicted"/>
<dbReference type="OrthoDB" id="9976342at2"/>
<dbReference type="AlphaFoldDB" id="A0A5B7SYE7"/>
<protein>
    <submittedName>
        <fullName evidence="1">Uncharacterized protein</fullName>
    </submittedName>
</protein>
<accession>A0A5B7SYE7</accession>
<dbReference type="Proteomes" id="UP000310017">
    <property type="component" value="Chromosome"/>
</dbReference>